<dbReference type="OrthoDB" id="9816136at2"/>
<organism evidence="4 5">
    <name type="scientific">Caldanaerobius fijiensis DSM 17918</name>
    <dbReference type="NCBI Taxonomy" id="1121256"/>
    <lineage>
        <taxon>Bacteria</taxon>
        <taxon>Bacillati</taxon>
        <taxon>Bacillota</taxon>
        <taxon>Clostridia</taxon>
        <taxon>Thermoanaerobacterales</taxon>
        <taxon>Thermoanaerobacteraceae</taxon>
        <taxon>Caldanaerobius</taxon>
    </lineage>
</organism>
<gene>
    <name evidence="4" type="ORF">SAMN02746089_00799</name>
</gene>
<dbReference type="InterPro" id="IPR002843">
    <property type="entry name" value="ATPase_V0-cplx_csu/dsu"/>
</dbReference>
<dbReference type="InterPro" id="IPR035067">
    <property type="entry name" value="V-type_ATPase_csu/dsu"/>
</dbReference>
<evidence type="ECO:0000256" key="1">
    <source>
        <dbReference type="ARBA" id="ARBA00006709"/>
    </source>
</evidence>
<keyword evidence="5" id="KW-1185">Reference proteome</keyword>
<comment type="similarity">
    <text evidence="1">Belongs to the V-ATPase V0D/AC39 subunit family.</text>
</comment>
<dbReference type="Pfam" id="PF01992">
    <property type="entry name" value="vATP-synt_AC39"/>
    <property type="match status" value="1"/>
</dbReference>
<dbReference type="PANTHER" id="PTHR38682">
    <property type="entry name" value="V-TYPE ATP SYNTHASE SUBUNIT C"/>
    <property type="match status" value="1"/>
</dbReference>
<dbReference type="Gene3D" id="1.10.132.50">
    <property type="entry name" value="ATP synthase (C/AC39) subunit, domain 3"/>
    <property type="match status" value="1"/>
</dbReference>
<keyword evidence="2" id="KW-0813">Transport</keyword>
<dbReference type="Gene3D" id="1.20.1690.10">
    <property type="entry name" value="V-type ATP synthase subunit C domain"/>
    <property type="match status" value="2"/>
</dbReference>
<evidence type="ECO:0000313" key="4">
    <source>
        <dbReference type="EMBL" id="SHE77893.1"/>
    </source>
</evidence>
<dbReference type="InterPro" id="IPR050873">
    <property type="entry name" value="V-ATPase_V0D/AC39_subunit"/>
</dbReference>
<dbReference type="RefSeq" id="WP_073341934.1">
    <property type="nucleotide sequence ID" value="NZ_FQVH01000005.1"/>
</dbReference>
<name>A0A1M4W9Y8_9THEO</name>
<dbReference type="SUPFAM" id="SSF103486">
    <property type="entry name" value="V-type ATP synthase subunit C"/>
    <property type="match status" value="1"/>
</dbReference>
<keyword evidence="3" id="KW-0406">Ion transport</keyword>
<reference evidence="4 5" key="1">
    <citation type="submission" date="2016-11" db="EMBL/GenBank/DDBJ databases">
        <authorList>
            <person name="Jaros S."/>
            <person name="Januszkiewicz K."/>
            <person name="Wedrychowicz H."/>
        </authorList>
    </citation>
    <scope>NUCLEOTIDE SEQUENCE [LARGE SCALE GENOMIC DNA]</scope>
    <source>
        <strain evidence="4 5">DSM 17918</strain>
    </source>
</reference>
<evidence type="ECO:0000256" key="3">
    <source>
        <dbReference type="ARBA" id="ARBA00023065"/>
    </source>
</evidence>
<dbReference type="AlphaFoldDB" id="A0A1M4W9Y8"/>
<proteinExistence type="inferred from homology"/>
<accession>A0A1M4W9Y8</accession>
<dbReference type="STRING" id="1121256.SAMN02746089_00799"/>
<protein>
    <submittedName>
        <fullName evidence="4">V/A-type H+-transporting ATPase subunit C</fullName>
    </submittedName>
</protein>
<dbReference type="InterPro" id="IPR044911">
    <property type="entry name" value="V-type_ATPase_csu/dsu_dom_3"/>
</dbReference>
<dbReference type="EMBL" id="FQVH01000005">
    <property type="protein sequence ID" value="SHE77893.1"/>
    <property type="molecule type" value="Genomic_DNA"/>
</dbReference>
<evidence type="ECO:0000256" key="2">
    <source>
        <dbReference type="ARBA" id="ARBA00022448"/>
    </source>
</evidence>
<dbReference type="InterPro" id="IPR036079">
    <property type="entry name" value="ATPase_csu/dsu_sf"/>
</dbReference>
<dbReference type="Proteomes" id="UP000184088">
    <property type="component" value="Unassembled WGS sequence"/>
</dbReference>
<sequence>MDKVTTHAAVNAKVRAMKGEFLTDDDYEKMLNMRSVFDVVRYLKENTSYKKLLSGMPSENVSRRDLESILKRNMIINIDRIIHYYRGDYRDFIKALYIKYEIEDLKRLARAIFNGSDLDEYKNLFVFIGKYSGIDPAKIFASRSIGQLIQNMEGSDFYPYLKPLLEGRRDNLFYYEMAIDMAYFSIIQKHWQKLSKDDREALEELEGTIADLYNLQWIYRGMKFYRLSPEELLNYTMDLGRRLTYRDRRALCYARSLDELYSMTMETPYAFLFNKDTTRDIYMERRINRYIFYTLKKIEKSVQLNIIHVVAYVLLLEFEIRDIISIVESIRYGMPVEEARKFLIREL</sequence>
<dbReference type="PANTHER" id="PTHR38682:SF1">
    <property type="entry name" value="V-TYPE ATP SYNTHASE SUBUNIT C"/>
    <property type="match status" value="1"/>
</dbReference>
<evidence type="ECO:0000313" key="5">
    <source>
        <dbReference type="Proteomes" id="UP000184088"/>
    </source>
</evidence>
<dbReference type="GO" id="GO:0046961">
    <property type="term" value="F:proton-transporting ATPase activity, rotational mechanism"/>
    <property type="evidence" value="ECO:0007669"/>
    <property type="project" value="InterPro"/>
</dbReference>